<dbReference type="SUPFAM" id="SSF54427">
    <property type="entry name" value="NTF2-like"/>
    <property type="match status" value="1"/>
</dbReference>
<sequence>MNTNVQKMIHDYVNAWNENNLEDFTRVFSKVWNEEATYIDPTIENIKGVDAIAQLAMSSLEKFPGRRFEVLTEPDTHHNVGRYNWKAIFADGNTVEGFDCFEFDNQYKITKMVSFF</sequence>
<reference evidence="2 3" key="1">
    <citation type="submission" date="2019-09" db="EMBL/GenBank/DDBJ databases">
        <title>Complete genome sequence of Arachidicoccus sp. B3-10 isolated from apple orchard soil.</title>
        <authorList>
            <person name="Kim H.S."/>
            <person name="Han K.-I."/>
            <person name="Suh M.K."/>
            <person name="Lee K.C."/>
            <person name="Eom M.K."/>
            <person name="Kim J.-S."/>
            <person name="Kang S.W."/>
            <person name="Sin Y."/>
            <person name="Lee J.-S."/>
        </authorList>
    </citation>
    <scope>NUCLEOTIDE SEQUENCE [LARGE SCALE GENOMIC DNA]</scope>
    <source>
        <strain evidence="2 3">B3-10</strain>
    </source>
</reference>
<accession>A0A5P2G6S5</accession>
<dbReference type="Pfam" id="PF12680">
    <property type="entry name" value="SnoaL_2"/>
    <property type="match status" value="1"/>
</dbReference>
<feature type="domain" description="SnoaL-like" evidence="1">
    <location>
        <begin position="10"/>
        <end position="111"/>
    </location>
</feature>
<dbReference type="Proteomes" id="UP000292424">
    <property type="component" value="Chromosome"/>
</dbReference>
<dbReference type="OrthoDB" id="9808719at2"/>
<dbReference type="AlphaFoldDB" id="A0A5P2G6S5"/>
<protein>
    <submittedName>
        <fullName evidence="2">Nuclear transport factor 2 family protein</fullName>
    </submittedName>
</protein>
<name>A0A5P2G6S5_9BACT</name>
<dbReference type="InterPro" id="IPR037401">
    <property type="entry name" value="SnoaL-like"/>
</dbReference>
<dbReference type="InterPro" id="IPR032710">
    <property type="entry name" value="NTF2-like_dom_sf"/>
</dbReference>
<dbReference type="EMBL" id="CP044016">
    <property type="protein sequence ID" value="QES88933.1"/>
    <property type="molecule type" value="Genomic_DNA"/>
</dbReference>
<evidence type="ECO:0000313" key="3">
    <source>
        <dbReference type="Proteomes" id="UP000292424"/>
    </source>
</evidence>
<dbReference type="Gene3D" id="3.10.450.50">
    <property type="match status" value="1"/>
</dbReference>
<gene>
    <name evidence="2" type="ORF">E0W69_009775</name>
</gene>
<evidence type="ECO:0000313" key="2">
    <source>
        <dbReference type="EMBL" id="QES88933.1"/>
    </source>
</evidence>
<organism evidence="2 3">
    <name type="scientific">Rhizosphaericola mali</name>
    <dbReference type="NCBI Taxonomy" id="2545455"/>
    <lineage>
        <taxon>Bacteria</taxon>
        <taxon>Pseudomonadati</taxon>
        <taxon>Bacteroidota</taxon>
        <taxon>Chitinophagia</taxon>
        <taxon>Chitinophagales</taxon>
        <taxon>Chitinophagaceae</taxon>
        <taxon>Rhizosphaericola</taxon>
    </lineage>
</organism>
<dbReference type="KEGG" id="arac:E0W69_009775"/>
<dbReference type="RefSeq" id="WP_131329881.1">
    <property type="nucleotide sequence ID" value="NZ_CP044016.1"/>
</dbReference>
<evidence type="ECO:0000259" key="1">
    <source>
        <dbReference type="Pfam" id="PF12680"/>
    </source>
</evidence>
<proteinExistence type="predicted"/>
<keyword evidence="3" id="KW-1185">Reference proteome</keyword>